<feature type="signal peptide" evidence="12">
    <location>
        <begin position="1"/>
        <end position="27"/>
    </location>
</feature>
<dbReference type="FunFam" id="3.30.430.20:FF:000017">
    <property type="entry name" value="Cysteine-rich receptor-like protein kinase 2"/>
    <property type="match status" value="1"/>
</dbReference>
<dbReference type="PROSITE" id="PS50011">
    <property type="entry name" value="PROTEIN_KINASE_DOM"/>
    <property type="match status" value="1"/>
</dbReference>
<evidence type="ECO:0000256" key="5">
    <source>
        <dbReference type="ARBA" id="ARBA00022741"/>
    </source>
</evidence>
<keyword evidence="6" id="KW-0418">Kinase</keyword>
<keyword evidence="3 12" id="KW-0732">Signal</keyword>
<feature type="domain" description="Gnk2-homologous" evidence="14">
    <location>
        <begin position="136"/>
        <end position="242"/>
    </location>
</feature>
<evidence type="ECO:0000313" key="15">
    <source>
        <dbReference type="EMBL" id="CAI9114883.1"/>
    </source>
</evidence>
<dbReference type="FunFam" id="1.10.510.10:FF:000336">
    <property type="entry name" value="Cysteine-rich receptor-like protein kinase 2"/>
    <property type="match status" value="1"/>
</dbReference>
<keyword evidence="5 10" id="KW-0547">Nucleotide-binding</keyword>
<keyword evidence="9" id="KW-0325">Glycoprotein</keyword>
<dbReference type="InterPro" id="IPR038408">
    <property type="entry name" value="GNK2_sf"/>
</dbReference>
<dbReference type="PANTHER" id="PTHR47973">
    <property type="entry name" value="CYSTEINE-RICH RECEPTOR-LIKE PROTEIN KINASE 3"/>
    <property type="match status" value="1"/>
</dbReference>
<dbReference type="InterPro" id="IPR008271">
    <property type="entry name" value="Ser/Thr_kinase_AS"/>
</dbReference>
<dbReference type="Gene3D" id="3.30.430.20">
    <property type="entry name" value="Gnk2 domain, C-X8-C-X2-C motif"/>
    <property type="match status" value="2"/>
</dbReference>
<evidence type="ECO:0000256" key="11">
    <source>
        <dbReference type="SAM" id="Phobius"/>
    </source>
</evidence>
<feature type="domain" description="Protein kinase" evidence="13">
    <location>
        <begin position="327"/>
        <end position="645"/>
    </location>
</feature>
<dbReference type="AlphaFoldDB" id="A0AAV1E6V2"/>
<dbReference type="Gene3D" id="1.10.510.10">
    <property type="entry name" value="Transferase(Phosphotransferase) domain 1"/>
    <property type="match status" value="1"/>
</dbReference>
<dbReference type="GO" id="GO:0004674">
    <property type="term" value="F:protein serine/threonine kinase activity"/>
    <property type="evidence" value="ECO:0007669"/>
    <property type="project" value="UniProtKB-KW"/>
</dbReference>
<dbReference type="InterPro" id="IPR011009">
    <property type="entry name" value="Kinase-like_dom_sf"/>
</dbReference>
<evidence type="ECO:0000256" key="1">
    <source>
        <dbReference type="ARBA" id="ARBA00022527"/>
    </source>
</evidence>
<dbReference type="GO" id="GO:0005524">
    <property type="term" value="F:ATP binding"/>
    <property type="evidence" value="ECO:0007669"/>
    <property type="project" value="UniProtKB-UniRule"/>
</dbReference>
<evidence type="ECO:0000256" key="8">
    <source>
        <dbReference type="ARBA" id="ARBA00023170"/>
    </source>
</evidence>
<evidence type="ECO:0000256" key="6">
    <source>
        <dbReference type="ARBA" id="ARBA00022777"/>
    </source>
</evidence>
<feature type="transmembrane region" description="Helical" evidence="11">
    <location>
        <begin position="411"/>
        <end position="431"/>
    </location>
</feature>
<dbReference type="Pfam" id="PF01657">
    <property type="entry name" value="Stress-antifung"/>
    <property type="match status" value="2"/>
</dbReference>
<dbReference type="Gene3D" id="3.30.200.20">
    <property type="entry name" value="Phosphorylase Kinase, domain 1"/>
    <property type="match status" value="1"/>
</dbReference>
<keyword evidence="11" id="KW-1133">Transmembrane helix</keyword>
<gene>
    <name evidence="15" type="ORF">OLC1_LOCUS21510</name>
</gene>
<dbReference type="SMART" id="SM00220">
    <property type="entry name" value="S_TKc"/>
    <property type="match status" value="1"/>
</dbReference>
<dbReference type="CDD" id="cd14066">
    <property type="entry name" value="STKc_IRAK"/>
    <property type="match status" value="1"/>
</dbReference>
<keyword evidence="4" id="KW-0677">Repeat</keyword>
<dbReference type="FunFam" id="3.30.200.20:FF:000177">
    <property type="entry name" value="Cysteine-rich receptor-like protein kinase 2"/>
    <property type="match status" value="1"/>
</dbReference>
<dbReference type="InterPro" id="IPR052059">
    <property type="entry name" value="CR_Ser/Thr_kinase"/>
</dbReference>
<organism evidence="15 16">
    <name type="scientific">Oldenlandia corymbosa var. corymbosa</name>
    <dbReference type="NCBI Taxonomy" id="529605"/>
    <lineage>
        <taxon>Eukaryota</taxon>
        <taxon>Viridiplantae</taxon>
        <taxon>Streptophyta</taxon>
        <taxon>Embryophyta</taxon>
        <taxon>Tracheophyta</taxon>
        <taxon>Spermatophyta</taxon>
        <taxon>Magnoliopsida</taxon>
        <taxon>eudicotyledons</taxon>
        <taxon>Gunneridae</taxon>
        <taxon>Pentapetalae</taxon>
        <taxon>asterids</taxon>
        <taxon>lamiids</taxon>
        <taxon>Gentianales</taxon>
        <taxon>Rubiaceae</taxon>
        <taxon>Rubioideae</taxon>
        <taxon>Spermacoceae</taxon>
        <taxon>Hedyotis-Oldenlandia complex</taxon>
        <taxon>Oldenlandia</taxon>
    </lineage>
</organism>
<dbReference type="PROSITE" id="PS00108">
    <property type="entry name" value="PROTEIN_KINASE_ST"/>
    <property type="match status" value="1"/>
</dbReference>
<keyword evidence="1" id="KW-0723">Serine/threonine-protein kinase</keyword>
<feature type="chain" id="PRO_5043628628" evidence="12">
    <location>
        <begin position="28"/>
        <end position="689"/>
    </location>
</feature>
<name>A0AAV1E6V2_OLDCO</name>
<keyword evidence="8" id="KW-0675">Receptor</keyword>
<feature type="domain" description="Gnk2-homologous" evidence="14">
    <location>
        <begin position="31"/>
        <end position="129"/>
    </location>
</feature>
<feature type="binding site" evidence="10">
    <location>
        <position position="356"/>
    </location>
    <ligand>
        <name>ATP</name>
        <dbReference type="ChEBI" id="CHEBI:30616"/>
    </ligand>
</feature>
<dbReference type="InterPro" id="IPR000719">
    <property type="entry name" value="Prot_kinase_dom"/>
</dbReference>
<evidence type="ECO:0000259" key="13">
    <source>
        <dbReference type="PROSITE" id="PS50011"/>
    </source>
</evidence>
<evidence type="ECO:0000256" key="2">
    <source>
        <dbReference type="ARBA" id="ARBA00022679"/>
    </source>
</evidence>
<keyword evidence="11" id="KW-0812">Transmembrane</keyword>
<dbReference type="InterPro" id="IPR001245">
    <property type="entry name" value="Ser-Thr/Tyr_kinase_cat_dom"/>
</dbReference>
<dbReference type="PROSITE" id="PS00107">
    <property type="entry name" value="PROTEIN_KINASE_ATP"/>
    <property type="match status" value="1"/>
</dbReference>
<evidence type="ECO:0000256" key="3">
    <source>
        <dbReference type="ARBA" id="ARBA00022729"/>
    </source>
</evidence>
<protein>
    <submittedName>
        <fullName evidence="15">OLC1v1015701C4</fullName>
    </submittedName>
</protein>
<keyword evidence="16" id="KW-1185">Reference proteome</keyword>
<keyword evidence="2" id="KW-0808">Transferase</keyword>
<evidence type="ECO:0000256" key="10">
    <source>
        <dbReference type="PROSITE-ProRule" id="PRU10141"/>
    </source>
</evidence>
<dbReference type="EMBL" id="OX459125">
    <property type="protein sequence ID" value="CAI9114883.1"/>
    <property type="molecule type" value="Genomic_DNA"/>
</dbReference>
<dbReference type="Pfam" id="PF07714">
    <property type="entry name" value="PK_Tyr_Ser-Thr"/>
    <property type="match status" value="1"/>
</dbReference>
<dbReference type="SUPFAM" id="SSF56112">
    <property type="entry name" value="Protein kinase-like (PK-like)"/>
    <property type="match status" value="1"/>
</dbReference>
<evidence type="ECO:0000256" key="7">
    <source>
        <dbReference type="ARBA" id="ARBA00022840"/>
    </source>
</evidence>
<evidence type="ECO:0000259" key="14">
    <source>
        <dbReference type="PROSITE" id="PS51473"/>
    </source>
</evidence>
<evidence type="ECO:0000256" key="9">
    <source>
        <dbReference type="ARBA" id="ARBA00023180"/>
    </source>
</evidence>
<dbReference type="InterPro" id="IPR017441">
    <property type="entry name" value="Protein_kinase_ATP_BS"/>
</dbReference>
<accession>A0AAV1E6V2</accession>
<proteinExistence type="predicted"/>
<evidence type="ECO:0000313" key="16">
    <source>
        <dbReference type="Proteomes" id="UP001161247"/>
    </source>
</evidence>
<dbReference type="InterPro" id="IPR002902">
    <property type="entry name" value="GNK2"/>
</dbReference>
<evidence type="ECO:0000256" key="12">
    <source>
        <dbReference type="SAM" id="SignalP"/>
    </source>
</evidence>
<dbReference type="Proteomes" id="UP001161247">
    <property type="component" value="Chromosome 8"/>
</dbReference>
<keyword evidence="11" id="KW-0472">Membrane</keyword>
<keyword evidence="7 10" id="KW-0067">ATP-binding</keyword>
<dbReference type="PROSITE" id="PS51473">
    <property type="entry name" value="GNK2"/>
    <property type="match status" value="2"/>
</dbReference>
<evidence type="ECO:0000256" key="4">
    <source>
        <dbReference type="ARBA" id="ARBA00022737"/>
    </source>
</evidence>
<sequence>MGTCWPFKHIVLVAFLALSVSFKAANSDPQTKYITHGCSTYNATDMRDFFNNLNSSFADLRNQISQQKKYFATTNHPVYALFQCRNYLSNADCVSCYDTAVSQIRNCSAATGARVLFDGCFLRYESAIFYQETTPQDGYGGICSSKNASQPTNFQTQAVALLQDLKLATPRINGFFAASKRQLSSNGKDAVYAVAQCIETASPSGCRDCLNITYSNINGCLPKEDGRAYHAGCFMRYSATPFFADNQTTNINPFLGDGGGLSKKTKAIIGGVVGGAGLVLILLALFLWYQLNRKPKKVQKGDILGATELQGPVVYSYRVLKSATKDFSEENKLGEGGFGEVYKGTLSNGIFVAVKKLSLISDRVKAEFESEVRLISNVHHRNLVRLLGCADKGADLLLVYEYMANGSLDRYLYGTVIFIFECVRMLLFPKISYGYKIFFTSTLAFINQDPFIFMLAGEKKGLLSWKQRFNIIFGMARGLAYLHEQYHVCIIHRDIKSSNILLDGDFLPKIADFGLAKLLPDDRSHLSTRFAGTLGYTAPEYATKGHLTEKVDTYSFGIVALEIISGMRCNTKVDPDSGYLLEQACKLYEMDAHLQLVDETLDPNDYDAEEVKKVLEIAMVCTQPQPSDRPTMSEVVVMLSSDVSIEQRRLSSNSMMVGIVRKFYKETGSPETLSSNSNATVTISDFTGR</sequence>
<reference evidence="15" key="1">
    <citation type="submission" date="2023-03" db="EMBL/GenBank/DDBJ databases">
        <authorList>
            <person name="Julca I."/>
        </authorList>
    </citation>
    <scope>NUCLEOTIDE SEQUENCE</scope>
</reference>
<dbReference type="CDD" id="cd23509">
    <property type="entry name" value="Gnk2-like"/>
    <property type="match status" value="2"/>
</dbReference>
<feature type="transmembrane region" description="Helical" evidence="11">
    <location>
        <begin position="267"/>
        <end position="289"/>
    </location>
</feature>